<reference evidence="2" key="1">
    <citation type="journal article" date="2023" name="Front. Plant Sci.">
        <title>Chromosomal-level genome assembly of Melastoma candidum provides insights into trichome evolution.</title>
        <authorList>
            <person name="Zhong Y."/>
            <person name="Wu W."/>
            <person name="Sun C."/>
            <person name="Zou P."/>
            <person name="Liu Y."/>
            <person name="Dai S."/>
            <person name="Zhou R."/>
        </authorList>
    </citation>
    <scope>NUCLEOTIDE SEQUENCE [LARGE SCALE GENOMIC DNA]</scope>
</reference>
<proteinExistence type="predicted"/>
<organism evidence="1 2">
    <name type="scientific">Melastoma candidum</name>
    <dbReference type="NCBI Taxonomy" id="119954"/>
    <lineage>
        <taxon>Eukaryota</taxon>
        <taxon>Viridiplantae</taxon>
        <taxon>Streptophyta</taxon>
        <taxon>Embryophyta</taxon>
        <taxon>Tracheophyta</taxon>
        <taxon>Spermatophyta</taxon>
        <taxon>Magnoliopsida</taxon>
        <taxon>eudicotyledons</taxon>
        <taxon>Gunneridae</taxon>
        <taxon>Pentapetalae</taxon>
        <taxon>rosids</taxon>
        <taxon>malvids</taxon>
        <taxon>Myrtales</taxon>
        <taxon>Melastomataceae</taxon>
        <taxon>Melastomatoideae</taxon>
        <taxon>Melastomateae</taxon>
        <taxon>Melastoma</taxon>
    </lineage>
</organism>
<dbReference type="EMBL" id="CM042886">
    <property type="protein sequence ID" value="KAI4341840.1"/>
    <property type="molecule type" value="Genomic_DNA"/>
</dbReference>
<evidence type="ECO:0000313" key="1">
    <source>
        <dbReference type="EMBL" id="KAI4341840.1"/>
    </source>
</evidence>
<dbReference type="Proteomes" id="UP001057402">
    <property type="component" value="Chromosome 7"/>
</dbReference>
<name>A0ACB9P5D4_9MYRT</name>
<keyword evidence="2" id="KW-1185">Reference proteome</keyword>
<evidence type="ECO:0000313" key="2">
    <source>
        <dbReference type="Proteomes" id="UP001057402"/>
    </source>
</evidence>
<comment type="caution">
    <text evidence="1">The sequence shown here is derived from an EMBL/GenBank/DDBJ whole genome shotgun (WGS) entry which is preliminary data.</text>
</comment>
<accession>A0ACB9P5D4</accession>
<protein>
    <submittedName>
        <fullName evidence="1">Uncharacterized protein</fullName>
    </submittedName>
</protein>
<sequence>MYDEVGDLEDDDIVRELLDDVSPLFVELRSAGSPEDGIGSGNSCCPSQQQQQLDDNDEILKLVSTIYSSPTIRDIEAALNMMTHKGGDTTWLGPSSYQEMIPSVLRGSNKFEHKYTLRIKSSSADGAAATSDDGYKWRKYGQKTIKNSPNPRLDVSIRVGNILPSSSNEINVVYLGLRFRSYYKCTNPRCNAKKQVERSSDDPDTLLVTYEGLHLHFAYPFFPASASNQPIKRPKKTDQADDIGPIILRPEENDEPSHAPEEDPLQTQQFERAQDEATGHQGLLQDVVPISVLNPDRTKTPSPSASSSWSSPASASSQTRPASPLYPPSCLVHPPTYYYGSGLDPCIT</sequence>
<gene>
    <name evidence="1" type="ORF">MLD38_026515</name>
</gene>